<dbReference type="GO" id="GO:0006096">
    <property type="term" value="P:glycolytic process"/>
    <property type="evidence" value="ECO:0007669"/>
    <property type="project" value="UniProtKB-UniPathway"/>
</dbReference>
<keyword evidence="3 4" id="KW-0413">Isomerase</keyword>
<dbReference type="GO" id="GO:0051156">
    <property type="term" value="P:glucose 6-phosphate metabolic process"/>
    <property type="evidence" value="ECO:0007669"/>
    <property type="project" value="TreeGrafter"/>
</dbReference>
<dbReference type="SUPFAM" id="SSF53697">
    <property type="entry name" value="SIS domain"/>
    <property type="match status" value="1"/>
</dbReference>
<protein>
    <recommendedName>
        <fullName evidence="4">Glucose-6-phosphate isomerase</fullName>
        <ecNumber evidence="4">5.3.1.9</ecNumber>
    </recommendedName>
</protein>
<dbReference type="RefSeq" id="WP_168607101.1">
    <property type="nucleotide sequence ID" value="NZ_CP038852.1"/>
</dbReference>
<dbReference type="PANTHER" id="PTHR11469">
    <property type="entry name" value="GLUCOSE-6-PHOSPHATE ISOMERASE"/>
    <property type="match status" value="1"/>
</dbReference>
<evidence type="ECO:0000313" key="7">
    <source>
        <dbReference type="Proteomes" id="UP000501094"/>
    </source>
</evidence>
<dbReference type="PANTHER" id="PTHR11469:SF1">
    <property type="entry name" value="GLUCOSE-6-PHOSPHATE ISOMERASE"/>
    <property type="match status" value="1"/>
</dbReference>
<evidence type="ECO:0000313" key="6">
    <source>
        <dbReference type="EMBL" id="QIZ21242.1"/>
    </source>
</evidence>
<dbReference type="GO" id="GO:0097367">
    <property type="term" value="F:carbohydrate derivative binding"/>
    <property type="evidence" value="ECO:0007669"/>
    <property type="project" value="InterPro"/>
</dbReference>
<dbReference type="AlphaFoldDB" id="A0A6H1Q2T7"/>
<dbReference type="EC" id="5.3.1.9" evidence="4"/>
<sequence>MIFKNFLNIKKSKTVKKDFLRLLKDQPILFETLKPTYKYSYSKKIIKKYKKFSNLRIIGMGGSVLGSEAIYNFLKPKIKKKITFVSNLNSNADYFDNKNINLNLIISKSGNTLETIANANTLIDKKEKNIIVTDAKNSYLTNLASKLKAEIFEHKNYVGGRYSVLSEVGMLPAELMNLNERKFKQFNNLIKNKNFINNLVNNVSTTLSLIKSGKQTSIILNYDEQSENLFKWYQQLIAESLGKKSLGLLPVVSSMPKDNHSLMQLYLDGPNKYFYTFFNVLENRNIKIKNDGVLNTHKFLKNLSIEKIKQSQMIATEKVFISKKIPFRSFRILKRNEQSLGELFCFFILETILLGRALNVNPFDQPSVELIKIETKKILI</sequence>
<dbReference type="GO" id="GO:0004347">
    <property type="term" value="F:glucose-6-phosphate isomerase activity"/>
    <property type="evidence" value="ECO:0007669"/>
    <property type="project" value="UniProtKB-EC"/>
</dbReference>
<feature type="transmembrane region" description="Helical" evidence="5">
    <location>
        <begin position="53"/>
        <end position="74"/>
    </location>
</feature>
<evidence type="ECO:0000256" key="2">
    <source>
        <dbReference type="ARBA" id="ARBA00023152"/>
    </source>
</evidence>
<evidence type="ECO:0000256" key="5">
    <source>
        <dbReference type="SAM" id="Phobius"/>
    </source>
</evidence>
<dbReference type="InterPro" id="IPR001672">
    <property type="entry name" value="G6P_Isomerase"/>
</dbReference>
<dbReference type="Proteomes" id="UP000501094">
    <property type="component" value="Chromosome"/>
</dbReference>
<dbReference type="UniPathway" id="UPA00109">
    <property type="reaction ID" value="UER00181"/>
</dbReference>
<dbReference type="CDD" id="cd05016">
    <property type="entry name" value="SIS_PGI_2"/>
    <property type="match status" value="1"/>
</dbReference>
<dbReference type="InterPro" id="IPR046348">
    <property type="entry name" value="SIS_dom_sf"/>
</dbReference>
<dbReference type="PROSITE" id="PS51463">
    <property type="entry name" value="P_GLUCOSE_ISOMERASE_3"/>
    <property type="match status" value="1"/>
</dbReference>
<proteinExistence type="inferred from homology"/>
<keyword evidence="5" id="KW-1133">Transmembrane helix</keyword>
<comment type="catalytic activity">
    <reaction evidence="4">
        <text>alpha-D-glucose 6-phosphate = beta-D-fructose 6-phosphate</text>
        <dbReference type="Rhea" id="RHEA:11816"/>
        <dbReference type="ChEBI" id="CHEBI:57634"/>
        <dbReference type="ChEBI" id="CHEBI:58225"/>
        <dbReference type="EC" id="5.3.1.9"/>
    </reaction>
</comment>
<dbReference type="GO" id="GO:0006094">
    <property type="term" value="P:gluconeogenesis"/>
    <property type="evidence" value="ECO:0007669"/>
    <property type="project" value="UniProtKB-KW"/>
</dbReference>
<accession>A0A6H1Q2T7</accession>
<name>A0A6H1Q2T7_9PROT</name>
<dbReference type="EMBL" id="CP038852">
    <property type="protein sequence ID" value="QIZ21242.1"/>
    <property type="molecule type" value="Genomic_DNA"/>
</dbReference>
<keyword evidence="7" id="KW-1185">Reference proteome</keyword>
<evidence type="ECO:0000256" key="1">
    <source>
        <dbReference type="ARBA" id="ARBA00022432"/>
    </source>
</evidence>
<keyword evidence="1 4" id="KW-0312">Gluconeogenesis</keyword>
<dbReference type="InterPro" id="IPR035482">
    <property type="entry name" value="SIS_PGI_2"/>
</dbReference>
<dbReference type="PRINTS" id="PR00662">
    <property type="entry name" value="G6PISOMERASE"/>
</dbReference>
<comment type="pathway">
    <text evidence="4">Carbohydrate degradation; glycolysis; D-glyceraldehyde 3-phosphate and glycerone phosphate from D-glucose: step 2/4.</text>
</comment>
<dbReference type="Gene3D" id="3.40.50.10490">
    <property type="entry name" value="Glucose-6-phosphate isomerase like protein, domain 1"/>
    <property type="match status" value="2"/>
</dbReference>
<evidence type="ECO:0000256" key="4">
    <source>
        <dbReference type="RuleBase" id="RU000612"/>
    </source>
</evidence>
<dbReference type="GO" id="GO:0005829">
    <property type="term" value="C:cytosol"/>
    <property type="evidence" value="ECO:0007669"/>
    <property type="project" value="TreeGrafter"/>
</dbReference>
<evidence type="ECO:0000256" key="3">
    <source>
        <dbReference type="ARBA" id="ARBA00023235"/>
    </source>
</evidence>
<dbReference type="GO" id="GO:0048029">
    <property type="term" value="F:monosaccharide binding"/>
    <property type="evidence" value="ECO:0007669"/>
    <property type="project" value="TreeGrafter"/>
</dbReference>
<gene>
    <name evidence="6" type="ORF">E5R92_05535</name>
</gene>
<dbReference type="Pfam" id="PF00342">
    <property type="entry name" value="PGI"/>
    <property type="match status" value="1"/>
</dbReference>
<comment type="similarity">
    <text evidence="4">Belongs to the GPI family.</text>
</comment>
<dbReference type="KEGG" id="peg:E5R92_05535"/>
<keyword evidence="5" id="KW-0472">Membrane</keyword>
<organism evidence="6 7">
    <name type="scientific">Candidatus Pelagibacter giovannonii</name>
    <dbReference type="NCBI Taxonomy" id="2563896"/>
    <lineage>
        <taxon>Bacteria</taxon>
        <taxon>Pseudomonadati</taxon>
        <taxon>Pseudomonadota</taxon>
        <taxon>Alphaproteobacteria</taxon>
        <taxon>Candidatus Pelagibacterales</taxon>
        <taxon>Candidatus Pelagibacteraceae</taxon>
        <taxon>Candidatus Pelagibacter</taxon>
    </lineage>
</organism>
<keyword evidence="5" id="KW-0812">Transmembrane</keyword>
<reference evidence="6 7" key="1">
    <citation type="journal article" date="2020" name="Nat. Microbiol.">
        <title>Lysogenic host-virus interactions in SAR11 marine bacteria.</title>
        <authorList>
            <person name="Morris R.M."/>
            <person name="Cain K.R."/>
            <person name="Hvorecny K.L."/>
            <person name="Kollman J.M."/>
        </authorList>
    </citation>
    <scope>NUCLEOTIDE SEQUENCE [LARGE SCALE GENOMIC DNA]</scope>
    <source>
        <strain evidence="6 7">NP1</strain>
    </source>
</reference>
<keyword evidence="2 4" id="KW-0324">Glycolysis</keyword>